<dbReference type="Proteomes" id="UP000288587">
    <property type="component" value="Unassembled WGS sequence"/>
</dbReference>
<comment type="caution">
    <text evidence="2">The sequence shown here is derived from an EMBL/GenBank/DDBJ whole genome shotgun (WGS) entry which is preliminary data.</text>
</comment>
<accession>A0A3S2UYZ4</accession>
<dbReference type="Pfam" id="PF01636">
    <property type="entry name" value="APH"/>
    <property type="match status" value="1"/>
</dbReference>
<proteinExistence type="predicted"/>
<keyword evidence="3" id="KW-1185">Reference proteome</keyword>
<dbReference type="Gene3D" id="3.90.1200.10">
    <property type="match status" value="1"/>
</dbReference>
<feature type="domain" description="Aminoglycoside phosphotransferase" evidence="1">
    <location>
        <begin position="62"/>
        <end position="240"/>
    </location>
</feature>
<dbReference type="InterPro" id="IPR011009">
    <property type="entry name" value="Kinase-like_dom_sf"/>
</dbReference>
<dbReference type="SUPFAM" id="SSF56112">
    <property type="entry name" value="Protein kinase-like (PK-like)"/>
    <property type="match status" value="1"/>
</dbReference>
<dbReference type="AlphaFoldDB" id="A0A3S2UYZ4"/>
<protein>
    <submittedName>
        <fullName evidence="2">Aminoglycoside phosphotransferase family protein</fullName>
    </submittedName>
</protein>
<evidence type="ECO:0000259" key="1">
    <source>
        <dbReference type="Pfam" id="PF01636"/>
    </source>
</evidence>
<dbReference type="RefSeq" id="WP_127682090.1">
    <property type="nucleotide sequence ID" value="NZ_SACM01000001.1"/>
</dbReference>
<dbReference type="GO" id="GO:0016740">
    <property type="term" value="F:transferase activity"/>
    <property type="evidence" value="ECO:0007669"/>
    <property type="project" value="UniProtKB-KW"/>
</dbReference>
<dbReference type="InterPro" id="IPR002575">
    <property type="entry name" value="Aminoglycoside_PTrfase"/>
</dbReference>
<dbReference type="PANTHER" id="PTHR21310">
    <property type="entry name" value="AMINOGLYCOSIDE PHOSPHOTRANSFERASE-RELATED-RELATED"/>
    <property type="match status" value="1"/>
</dbReference>
<evidence type="ECO:0000313" key="2">
    <source>
        <dbReference type="EMBL" id="RVT88676.1"/>
    </source>
</evidence>
<name>A0A3S2UYZ4_9BURK</name>
<gene>
    <name evidence="2" type="ORF">EOD73_06825</name>
</gene>
<sequence length="311" mass="34478">MTRLPLPSGGPAQDPRAFDAFHDQPEAWRPAMEALVRAQGWTGDWRAAGEGTVLVALLGDAQVLKLFPPFLADHAHFEQGLLQRLQGQLSLPTPTLLAQGEQDAWRWTRMTQLPGQLLLTRWPYMTEIQRLTLLQRLGELAREVHALPVGDQAERAPAWADFLTRQRAQCVARQQRTGLPAHFLAQLPAFLDGPLPAEGAPDVLLTGEYTPMNLLVDEHDALAGMFDFGDGLVGLPAYDWLGPLCFLCSGVPARVQAWFDGLLQPVPADPVPLLRLMLLHRYSHLPFQLASLPGWQDEPTLARLAERLVGR</sequence>
<dbReference type="OrthoDB" id="2801014at2"/>
<evidence type="ECO:0000313" key="3">
    <source>
        <dbReference type="Proteomes" id="UP000288587"/>
    </source>
</evidence>
<dbReference type="EMBL" id="SACM01000001">
    <property type="protein sequence ID" value="RVT88676.1"/>
    <property type="molecule type" value="Genomic_DNA"/>
</dbReference>
<dbReference type="InterPro" id="IPR051678">
    <property type="entry name" value="AGP_Transferase"/>
</dbReference>
<reference evidence="2 3" key="1">
    <citation type="submission" date="2019-01" db="EMBL/GenBank/DDBJ databases">
        <authorList>
            <person name="Chen W.-M."/>
        </authorList>
    </citation>
    <scope>NUCLEOTIDE SEQUENCE [LARGE SCALE GENOMIC DNA]</scope>
    <source>
        <strain evidence="2 3">CCP-18</strain>
    </source>
</reference>
<dbReference type="PANTHER" id="PTHR21310:SF15">
    <property type="entry name" value="AMINOGLYCOSIDE PHOSPHOTRANSFERASE DOMAIN-CONTAINING PROTEIN"/>
    <property type="match status" value="1"/>
</dbReference>
<keyword evidence="2" id="KW-0808">Transferase</keyword>
<dbReference type="InterPro" id="IPR016259">
    <property type="entry name" value="Hygromycin-B_Kinase"/>
</dbReference>
<dbReference type="PIRSF" id="PIRSF000707">
    <property type="entry name" value="Hygromycin-B_kinase"/>
    <property type="match status" value="1"/>
</dbReference>
<organism evidence="2 3">
    <name type="scientific">Inhella crocodyli</name>
    <dbReference type="NCBI Taxonomy" id="2499851"/>
    <lineage>
        <taxon>Bacteria</taxon>
        <taxon>Pseudomonadati</taxon>
        <taxon>Pseudomonadota</taxon>
        <taxon>Betaproteobacteria</taxon>
        <taxon>Burkholderiales</taxon>
        <taxon>Sphaerotilaceae</taxon>
        <taxon>Inhella</taxon>
    </lineage>
</organism>